<dbReference type="STRING" id="698492.A0A0E9NMV5"/>
<feature type="domain" description="Helicase C-terminal" evidence="6">
    <location>
        <begin position="586"/>
        <end position="744"/>
    </location>
</feature>
<evidence type="ECO:0000259" key="6">
    <source>
        <dbReference type="PROSITE" id="PS51194"/>
    </source>
</evidence>
<feature type="domain" description="Helicase ATP-binding" evidence="5">
    <location>
        <begin position="264"/>
        <end position="432"/>
    </location>
</feature>
<dbReference type="GO" id="GO:0005524">
    <property type="term" value="F:ATP binding"/>
    <property type="evidence" value="ECO:0007669"/>
    <property type="project" value="InterPro"/>
</dbReference>
<dbReference type="InterPro" id="IPR027417">
    <property type="entry name" value="P-loop_NTPase"/>
</dbReference>
<dbReference type="GO" id="GO:0007131">
    <property type="term" value="P:reciprocal meiotic recombination"/>
    <property type="evidence" value="ECO:0007669"/>
    <property type="project" value="TreeGrafter"/>
</dbReference>
<evidence type="ECO:0008006" key="9">
    <source>
        <dbReference type="Google" id="ProtNLM"/>
    </source>
</evidence>
<dbReference type="PANTHER" id="PTHR45629">
    <property type="entry name" value="SNF2/RAD54 FAMILY MEMBER"/>
    <property type="match status" value="1"/>
</dbReference>
<feature type="compositionally biased region" description="Low complexity" evidence="4">
    <location>
        <begin position="35"/>
        <end position="49"/>
    </location>
</feature>
<evidence type="ECO:0000313" key="8">
    <source>
        <dbReference type="Proteomes" id="UP000033140"/>
    </source>
</evidence>
<dbReference type="AlphaFoldDB" id="A0A0E9NMV5"/>
<dbReference type="CDD" id="cd18793">
    <property type="entry name" value="SF2_C_SNF"/>
    <property type="match status" value="1"/>
</dbReference>
<dbReference type="Gene3D" id="1.20.120.850">
    <property type="entry name" value="SWI2/SNF2 ATPases, N-terminal domain"/>
    <property type="match status" value="1"/>
</dbReference>
<dbReference type="EMBL" id="BACD03000042">
    <property type="protein sequence ID" value="GAO51207.1"/>
    <property type="molecule type" value="Genomic_DNA"/>
</dbReference>
<dbReference type="SUPFAM" id="SSF52540">
    <property type="entry name" value="P-loop containing nucleoside triphosphate hydrolases"/>
    <property type="match status" value="2"/>
</dbReference>
<dbReference type="Gene3D" id="3.40.50.300">
    <property type="entry name" value="P-loop containing nucleotide triphosphate hydrolases"/>
    <property type="match status" value="1"/>
</dbReference>
<feature type="region of interest" description="Disordered" evidence="4">
    <location>
        <begin position="1"/>
        <end position="54"/>
    </location>
</feature>
<keyword evidence="3" id="KW-0067">ATP-binding</keyword>
<dbReference type="PROSITE" id="PS51192">
    <property type="entry name" value="HELICASE_ATP_BIND_1"/>
    <property type="match status" value="1"/>
</dbReference>
<protein>
    <recommendedName>
        <fullName evidence="9">DNA repair and recombination protein RAD54B</fullName>
    </recommendedName>
</protein>
<dbReference type="Proteomes" id="UP000033140">
    <property type="component" value="Unassembled WGS sequence"/>
</dbReference>
<name>A0A0E9NMV5_SAICN</name>
<comment type="caution">
    <text evidence="7">The sequence shown here is derived from an EMBL/GenBank/DDBJ whole genome shotgun (WGS) entry which is preliminary data.</text>
</comment>
<dbReference type="FunFam" id="3.40.50.10810:FF:000020">
    <property type="entry name" value="DNA repair and recombination protein RAD54B"/>
    <property type="match status" value="1"/>
</dbReference>
<reference evidence="7 8" key="3">
    <citation type="journal article" date="2015" name="Genome Announc.">
        <title>Draft Genome Sequence of the Archiascomycetous Yeast Saitoella complicata.</title>
        <authorList>
            <person name="Yamauchi K."/>
            <person name="Kondo S."/>
            <person name="Hamamoto M."/>
            <person name="Takahashi Y."/>
            <person name="Ogura Y."/>
            <person name="Hayashi T."/>
            <person name="Nishida H."/>
        </authorList>
    </citation>
    <scope>NUCLEOTIDE SEQUENCE [LARGE SCALE GENOMIC DNA]</scope>
    <source>
        <strain evidence="7 8">NRRL Y-17804</strain>
    </source>
</reference>
<dbReference type="GO" id="GO:0015616">
    <property type="term" value="F:DNA translocase activity"/>
    <property type="evidence" value="ECO:0007669"/>
    <property type="project" value="TreeGrafter"/>
</dbReference>
<gene>
    <name evidence="7" type="ORF">G7K_5318-t1</name>
</gene>
<reference evidence="7 8" key="1">
    <citation type="journal article" date="2011" name="J. Gen. Appl. Microbiol.">
        <title>Draft genome sequencing of the enigmatic yeast Saitoella complicata.</title>
        <authorList>
            <person name="Nishida H."/>
            <person name="Hamamoto M."/>
            <person name="Sugiyama J."/>
        </authorList>
    </citation>
    <scope>NUCLEOTIDE SEQUENCE [LARGE SCALE GENOMIC DNA]</scope>
    <source>
        <strain evidence="7 8">NRRL Y-17804</strain>
    </source>
</reference>
<sequence>MPPKPFKPPSFIRPRPPSSGGDVPDESIAKKPRLDSALSKPASPSLAVSTPPIRRSLGSSYRKPLLTVTNAVAAAKSAPNAPVSDGKEMFFNVLWRKQTTKKHKTWDGDGILVIQGNQCTLQDMAGKDLAKTTFKGGDIGVGTELFIGGKEVEIDSVLAKSAYMSGKPFLNVSSAEAAPPSVVLPVTKKYKAPLLESTVLPTTNRRVPTPRHAINPDSFVLPRPKGRQAQGKTLVDVVVDPFIGRYLRPHQKEGVQYMYESIMGMRDFDGTGCLLADEMGLGKTLQTIALIWTLLKQTPFWEEGPVVQKALIVCPVTLIGNWSREFRKWLGKERIAVLGCETKKDVQDFKVGNTYNVMVIGYEKLRLLQEDMKKLKFDIIVCDEGHRLKAVNNKLAAAIRSLSCLRRIILSGTPIQNDLGEFWTMSDFINPGLLQSYATFKKEFEGPIIKSRQPGAMKKDIEKGKARSEALTALTRMFVLRRTADVLSNYLLPKFEYVVFCRPTAQQVQIYKALLDSPALRRCTEGSDMSAHLQAITALKKVCNAPSLLLDKSKDEEDDSSLYANLAKVMKGFGGSGLRKSGKLQVLERLLTILRGVTDEKIVLVSGYTQTLDVIQDLLGSKGMSYLRLDGSTPSNRRQEFVDKFNRTNADEAFAFLLSAKSGGAGINLVGASRLVLFDTDWNPSVDLQAMARIHRDGQKRQVYIYRFLTTGCMDEKIYQRQVTKQGLSDQFMDQKKTGGNSFTLAELRDLFTLDTSTECQTHDLLGCTCASKGDNIPDAKDDAVEIGVDEDADEDLLEIELPGFKKASNVTGEEAELDVNPLRKKNRMDALAEYIHVSPAVLAQSVESDESALLLGSDDLTSVVEDDILREIMREGDVSYIFGKKSG</sequence>
<evidence type="ECO:0000256" key="2">
    <source>
        <dbReference type="ARBA" id="ARBA00022801"/>
    </source>
</evidence>
<dbReference type="GO" id="GO:0000724">
    <property type="term" value="P:double-strand break repair via homologous recombination"/>
    <property type="evidence" value="ECO:0007669"/>
    <property type="project" value="TreeGrafter"/>
</dbReference>
<evidence type="ECO:0000256" key="3">
    <source>
        <dbReference type="ARBA" id="ARBA00022840"/>
    </source>
</evidence>
<dbReference type="InterPro" id="IPR049730">
    <property type="entry name" value="SNF2/RAD54-like_C"/>
</dbReference>
<dbReference type="Pfam" id="PF00176">
    <property type="entry name" value="SNF2-rel_dom"/>
    <property type="match status" value="1"/>
</dbReference>
<dbReference type="Gene3D" id="3.40.50.10810">
    <property type="entry name" value="Tandem AAA-ATPase domain"/>
    <property type="match status" value="1"/>
</dbReference>
<dbReference type="GO" id="GO:0005634">
    <property type="term" value="C:nucleus"/>
    <property type="evidence" value="ECO:0007669"/>
    <property type="project" value="TreeGrafter"/>
</dbReference>
<evidence type="ECO:0000256" key="4">
    <source>
        <dbReference type="SAM" id="MobiDB-lite"/>
    </source>
</evidence>
<dbReference type="InterPro" id="IPR001650">
    <property type="entry name" value="Helicase_C-like"/>
</dbReference>
<dbReference type="CDD" id="cd18004">
    <property type="entry name" value="DEXHc_RAD54"/>
    <property type="match status" value="1"/>
</dbReference>
<dbReference type="Pfam" id="PF00271">
    <property type="entry name" value="Helicase_C"/>
    <property type="match status" value="1"/>
</dbReference>
<dbReference type="OMA" id="KCQTHEL"/>
<dbReference type="InterPro" id="IPR014001">
    <property type="entry name" value="Helicase_ATP-bd"/>
</dbReference>
<reference evidence="7 8" key="2">
    <citation type="journal article" date="2014" name="J. Gen. Appl. Microbiol.">
        <title>The early diverging ascomycetous budding yeast Saitoella complicata has three histone deacetylases belonging to the Clr6, Hos2, and Rpd3 lineages.</title>
        <authorList>
            <person name="Nishida H."/>
            <person name="Matsumoto T."/>
            <person name="Kondo S."/>
            <person name="Hamamoto M."/>
            <person name="Yoshikawa H."/>
        </authorList>
    </citation>
    <scope>NUCLEOTIDE SEQUENCE [LARGE SCALE GENOMIC DNA]</scope>
    <source>
        <strain evidence="7 8">NRRL Y-17804</strain>
    </source>
</reference>
<dbReference type="SMART" id="SM00487">
    <property type="entry name" value="DEXDc"/>
    <property type="match status" value="1"/>
</dbReference>
<evidence type="ECO:0000259" key="5">
    <source>
        <dbReference type="PROSITE" id="PS51192"/>
    </source>
</evidence>
<dbReference type="InterPro" id="IPR050496">
    <property type="entry name" value="SNF2_RAD54_helicase_repair"/>
</dbReference>
<dbReference type="InterPro" id="IPR000330">
    <property type="entry name" value="SNF2_N"/>
</dbReference>
<dbReference type="InterPro" id="IPR038718">
    <property type="entry name" value="SNF2-like_sf"/>
</dbReference>
<keyword evidence="1" id="KW-0547">Nucleotide-binding</keyword>
<dbReference type="PROSITE" id="PS51194">
    <property type="entry name" value="HELICASE_CTER"/>
    <property type="match status" value="1"/>
</dbReference>
<dbReference type="SMART" id="SM00490">
    <property type="entry name" value="HELICc"/>
    <property type="match status" value="1"/>
</dbReference>
<proteinExistence type="predicted"/>
<evidence type="ECO:0000256" key="1">
    <source>
        <dbReference type="ARBA" id="ARBA00022741"/>
    </source>
</evidence>
<dbReference type="PANTHER" id="PTHR45629:SF7">
    <property type="entry name" value="DNA EXCISION REPAIR PROTEIN ERCC-6-RELATED"/>
    <property type="match status" value="1"/>
</dbReference>
<organism evidence="7 8">
    <name type="scientific">Saitoella complicata (strain BCRC 22490 / CBS 7301 / JCM 7358 / NBRC 10748 / NRRL Y-17804)</name>
    <dbReference type="NCBI Taxonomy" id="698492"/>
    <lineage>
        <taxon>Eukaryota</taxon>
        <taxon>Fungi</taxon>
        <taxon>Dikarya</taxon>
        <taxon>Ascomycota</taxon>
        <taxon>Taphrinomycotina</taxon>
        <taxon>Taphrinomycotina incertae sedis</taxon>
        <taxon>Saitoella</taxon>
    </lineage>
</organism>
<dbReference type="GO" id="GO:0016787">
    <property type="term" value="F:hydrolase activity"/>
    <property type="evidence" value="ECO:0007669"/>
    <property type="project" value="UniProtKB-KW"/>
</dbReference>
<keyword evidence="8" id="KW-1185">Reference proteome</keyword>
<evidence type="ECO:0000313" key="7">
    <source>
        <dbReference type="EMBL" id="GAO51207.1"/>
    </source>
</evidence>
<keyword evidence="2" id="KW-0378">Hydrolase</keyword>
<accession>A0A0E9NMV5</accession>